<dbReference type="EMBL" id="CAJNNV010000289">
    <property type="protein sequence ID" value="CAE8582087.1"/>
    <property type="molecule type" value="Genomic_DNA"/>
</dbReference>
<reference evidence="2" key="1">
    <citation type="submission" date="2021-02" db="EMBL/GenBank/DDBJ databases">
        <authorList>
            <person name="Dougan E. K."/>
            <person name="Rhodes N."/>
            <person name="Thang M."/>
            <person name="Chan C."/>
        </authorList>
    </citation>
    <scope>NUCLEOTIDE SEQUENCE</scope>
</reference>
<proteinExistence type="predicted"/>
<evidence type="ECO:0000256" key="1">
    <source>
        <dbReference type="SAM" id="Phobius"/>
    </source>
</evidence>
<evidence type="ECO:0000313" key="3">
    <source>
        <dbReference type="Proteomes" id="UP000654075"/>
    </source>
</evidence>
<comment type="caution">
    <text evidence="2">The sequence shown here is derived from an EMBL/GenBank/DDBJ whole genome shotgun (WGS) entry which is preliminary data.</text>
</comment>
<organism evidence="2 3">
    <name type="scientific">Polarella glacialis</name>
    <name type="common">Dinoflagellate</name>
    <dbReference type="NCBI Taxonomy" id="89957"/>
    <lineage>
        <taxon>Eukaryota</taxon>
        <taxon>Sar</taxon>
        <taxon>Alveolata</taxon>
        <taxon>Dinophyceae</taxon>
        <taxon>Suessiales</taxon>
        <taxon>Suessiaceae</taxon>
        <taxon>Polarella</taxon>
    </lineage>
</organism>
<keyword evidence="1" id="KW-0472">Membrane</keyword>
<name>A0A813D2G2_POLGL</name>
<accession>A0A813D2G2</accession>
<feature type="non-terminal residue" evidence="2">
    <location>
        <position position="76"/>
    </location>
</feature>
<keyword evidence="3" id="KW-1185">Reference proteome</keyword>
<gene>
    <name evidence="2" type="ORF">PGLA1383_LOCUS1091</name>
</gene>
<evidence type="ECO:0000313" key="2">
    <source>
        <dbReference type="EMBL" id="CAE8582087.1"/>
    </source>
</evidence>
<protein>
    <submittedName>
        <fullName evidence="2">Uncharacterized protein</fullName>
    </submittedName>
</protein>
<feature type="transmembrane region" description="Helical" evidence="1">
    <location>
        <begin position="20"/>
        <end position="39"/>
    </location>
</feature>
<sequence>SAASIHSQTAQRRRRHRRAVVAAAATSIGFLHAGGYTVWAPRENVPQLSFLTFAALDGATSRTVRTTAAAAGLIGQ</sequence>
<feature type="non-terminal residue" evidence="2">
    <location>
        <position position="1"/>
    </location>
</feature>
<dbReference type="AlphaFoldDB" id="A0A813D2G2"/>
<dbReference type="Proteomes" id="UP000654075">
    <property type="component" value="Unassembled WGS sequence"/>
</dbReference>
<keyword evidence="1" id="KW-0812">Transmembrane</keyword>
<keyword evidence="1" id="KW-1133">Transmembrane helix</keyword>